<gene>
    <name evidence="2" type="ORF">F2P81_005975</name>
</gene>
<feature type="region of interest" description="Disordered" evidence="1">
    <location>
        <begin position="1"/>
        <end position="75"/>
    </location>
</feature>
<name>A0A6A4T8Q1_SCOMX</name>
<proteinExistence type="predicted"/>
<dbReference type="EMBL" id="VEVO01000005">
    <property type="protein sequence ID" value="KAF0042443.1"/>
    <property type="molecule type" value="Genomic_DNA"/>
</dbReference>
<feature type="region of interest" description="Disordered" evidence="1">
    <location>
        <begin position="171"/>
        <end position="194"/>
    </location>
</feature>
<dbReference type="Proteomes" id="UP000438429">
    <property type="component" value="Unassembled WGS sequence"/>
</dbReference>
<evidence type="ECO:0000313" key="3">
    <source>
        <dbReference type="Proteomes" id="UP000438429"/>
    </source>
</evidence>
<dbReference type="AlphaFoldDB" id="A0A6A4T8Q1"/>
<protein>
    <submittedName>
        <fullName evidence="2">Uncharacterized protein</fullName>
    </submittedName>
</protein>
<feature type="compositionally biased region" description="Acidic residues" evidence="1">
    <location>
        <begin position="1"/>
        <end position="35"/>
    </location>
</feature>
<evidence type="ECO:0000256" key="1">
    <source>
        <dbReference type="SAM" id="MobiDB-lite"/>
    </source>
</evidence>
<sequence length="194" mass="21668">MEEVSEVEDCTYYDEEEESTDEEESEEEDPAESEEYFQSKDETLIWSSIPPSDRRRMLTAERAERETSQHGPTTYARSVVENTADTNCLCGEQRPDLKGLQQDVAPLGFQDTKGSADSLQLLFKLHNDCVLPFSEHVLPNRTPKYVLGKNNLAHLVLRNASYNASTNRTQVSKATHGKGGVTPTGHALCSASRK</sequence>
<accession>A0A6A4T8Q1</accession>
<reference evidence="2 3" key="1">
    <citation type="submission" date="2019-06" db="EMBL/GenBank/DDBJ databases">
        <title>Draft genomes of female and male turbot (Scophthalmus maximus).</title>
        <authorList>
            <person name="Xu H."/>
            <person name="Xu X.-W."/>
            <person name="Shao C."/>
            <person name="Chen S."/>
        </authorList>
    </citation>
    <scope>NUCLEOTIDE SEQUENCE [LARGE SCALE GENOMIC DNA]</scope>
    <source>
        <strain evidence="2">Ysfricsl-2016a</strain>
        <tissue evidence="2">Blood</tissue>
    </source>
</reference>
<organism evidence="2 3">
    <name type="scientific">Scophthalmus maximus</name>
    <name type="common">Turbot</name>
    <name type="synonym">Psetta maxima</name>
    <dbReference type="NCBI Taxonomy" id="52904"/>
    <lineage>
        <taxon>Eukaryota</taxon>
        <taxon>Metazoa</taxon>
        <taxon>Chordata</taxon>
        <taxon>Craniata</taxon>
        <taxon>Vertebrata</taxon>
        <taxon>Euteleostomi</taxon>
        <taxon>Actinopterygii</taxon>
        <taxon>Neopterygii</taxon>
        <taxon>Teleostei</taxon>
        <taxon>Neoteleostei</taxon>
        <taxon>Acanthomorphata</taxon>
        <taxon>Carangaria</taxon>
        <taxon>Pleuronectiformes</taxon>
        <taxon>Pleuronectoidei</taxon>
        <taxon>Scophthalmidae</taxon>
        <taxon>Scophthalmus</taxon>
    </lineage>
</organism>
<feature type="compositionally biased region" description="Basic and acidic residues" evidence="1">
    <location>
        <begin position="52"/>
        <end position="68"/>
    </location>
</feature>
<comment type="caution">
    <text evidence="2">The sequence shown here is derived from an EMBL/GenBank/DDBJ whole genome shotgun (WGS) entry which is preliminary data.</text>
</comment>
<evidence type="ECO:0000313" key="2">
    <source>
        <dbReference type="EMBL" id="KAF0042443.1"/>
    </source>
</evidence>